<comment type="caution">
    <text evidence="6">The sequence shown here is derived from an EMBL/GenBank/DDBJ whole genome shotgun (WGS) entry which is preliminary data.</text>
</comment>
<name>A0A167VUG4_9EURO</name>
<keyword evidence="4" id="KW-0812">Transmembrane</keyword>
<keyword evidence="3" id="KW-0479">Metal-binding</keyword>
<dbReference type="Proteomes" id="UP000242877">
    <property type="component" value="Unassembled WGS sequence"/>
</dbReference>
<feature type="transmembrane region" description="Helical" evidence="4">
    <location>
        <begin position="14"/>
        <end position="38"/>
    </location>
</feature>
<evidence type="ECO:0000313" key="6">
    <source>
        <dbReference type="EMBL" id="KZZ88024.1"/>
    </source>
</evidence>
<evidence type="ECO:0000256" key="1">
    <source>
        <dbReference type="ARBA" id="ARBA00022679"/>
    </source>
</evidence>
<keyword evidence="7" id="KW-1185">Reference proteome</keyword>
<dbReference type="GO" id="GO:0008233">
    <property type="term" value="F:peptidase activity"/>
    <property type="evidence" value="ECO:0007669"/>
    <property type="project" value="UniProtKB-KW"/>
</dbReference>
<dbReference type="PANTHER" id="PTHR12283">
    <property type="entry name" value="GLUTAMINYL-PEPTIDE CYCLOTRANSFERASE"/>
    <property type="match status" value="1"/>
</dbReference>
<dbReference type="AlphaFoldDB" id="A0A167VUG4"/>
<evidence type="ECO:0000259" key="5">
    <source>
        <dbReference type="Pfam" id="PF04389"/>
    </source>
</evidence>
<keyword evidence="3" id="KW-0378">Hydrolase</keyword>
<evidence type="ECO:0000256" key="2">
    <source>
        <dbReference type="ARBA" id="ARBA00023315"/>
    </source>
</evidence>
<dbReference type="Pfam" id="PF04389">
    <property type="entry name" value="Peptidase_M28"/>
    <property type="match status" value="1"/>
</dbReference>
<dbReference type="EC" id="3.4.-.-" evidence="3"/>
<keyword evidence="4" id="KW-0472">Membrane</keyword>
<feature type="domain" description="Peptidase M28" evidence="5">
    <location>
        <begin position="132"/>
        <end position="362"/>
    </location>
</feature>
<evidence type="ECO:0000313" key="7">
    <source>
        <dbReference type="Proteomes" id="UP000242877"/>
    </source>
</evidence>
<keyword evidence="4" id="KW-1133">Transmembrane helix</keyword>
<dbReference type="GO" id="GO:0006508">
    <property type="term" value="P:proteolysis"/>
    <property type="evidence" value="ECO:0007669"/>
    <property type="project" value="UniProtKB-KW"/>
</dbReference>
<proteinExistence type="inferred from homology"/>
<dbReference type="InterPro" id="IPR037457">
    <property type="entry name" value="M28_QC"/>
</dbReference>
<gene>
    <name evidence="6" type="ORF">AAP_05290</name>
</gene>
<keyword evidence="2" id="KW-0012">Acyltransferase</keyword>
<dbReference type="GO" id="GO:0008270">
    <property type="term" value="F:zinc ion binding"/>
    <property type="evidence" value="ECO:0007669"/>
    <property type="project" value="TreeGrafter"/>
</dbReference>
<dbReference type="CDD" id="cd03880">
    <property type="entry name" value="M28_QC_like"/>
    <property type="match status" value="1"/>
</dbReference>
<keyword evidence="1 6" id="KW-0808">Transferase</keyword>
<dbReference type="InterPro" id="IPR007484">
    <property type="entry name" value="Peptidase_M28"/>
</dbReference>
<dbReference type="SUPFAM" id="SSF53187">
    <property type="entry name" value="Zn-dependent exopeptidases"/>
    <property type="match status" value="1"/>
</dbReference>
<evidence type="ECO:0000256" key="4">
    <source>
        <dbReference type="SAM" id="Phobius"/>
    </source>
</evidence>
<dbReference type="InterPro" id="IPR040234">
    <property type="entry name" value="QC/QCL"/>
</dbReference>
<comment type="similarity">
    <text evidence="3">Belongs to the peptidase M28 family.</text>
</comment>
<dbReference type="GO" id="GO:0016603">
    <property type="term" value="F:glutaminyl-peptide cyclotransferase activity"/>
    <property type="evidence" value="ECO:0007669"/>
    <property type="project" value="InterPro"/>
</dbReference>
<dbReference type="Gene3D" id="3.40.630.10">
    <property type="entry name" value="Zn peptidases"/>
    <property type="match status" value="1"/>
</dbReference>
<sequence length="387" mass="43228">MSLFYPLTSTGRCWLSSLITYIITIVLSSGLVQSYALLSDDTLKSLPHPGSDFEIKGNSILAPILIPRVSGTENNAKVREHLASFIRNNLPDWNLEFQNSTSKTPVTGDKDIPFINIIATRDPPWLKAGDVSRLTLAAHYDSKFTPEGFVGAIDSAAPCAIILHAMRSIDAALTQKWKEIQKRAPNGHLPDEPGIQIMLLDGEEAFAQWTDTDSLYGARSLAASMESDVYPVTSTFKNPLSSISLFVLLDLLGSKNPKVPNYFSTTQWAYEHFGVLESRLRSLGKFKSADKKKTKKRQWFPRGSSLTWGTIEDDHIPFLQRGVDVLHVIPHPFPSVWHTLDDDAEHLDIPTVEDWGVLVSAFMAEWMDLEATLKQMDKTKSTRKSEL</sequence>
<dbReference type="VEuPathDB" id="FungiDB:AAP_05290"/>
<dbReference type="OrthoDB" id="3907302at2759"/>
<dbReference type="PANTHER" id="PTHR12283:SF6">
    <property type="entry name" value="GLUTAMINYL-PEPTIDE CYCLOTRANSFERASE-RELATED"/>
    <property type="match status" value="1"/>
</dbReference>
<accession>A0A167VUG4</accession>
<protein>
    <recommendedName>
        <fullName evidence="3">Peptide hydrolase</fullName>
        <ecNumber evidence="3">3.4.-.-</ecNumber>
    </recommendedName>
</protein>
<dbReference type="EMBL" id="AZGZ01000029">
    <property type="protein sequence ID" value="KZZ88024.1"/>
    <property type="molecule type" value="Genomic_DNA"/>
</dbReference>
<keyword evidence="3" id="KW-0645">Protease</keyword>
<reference evidence="6 7" key="1">
    <citation type="journal article" date="2016" name="Genome Biol. Evol.">
        <title>Divergent and convergent evolution of fungal pathogenicity.</title>
        <authorList>
            <person name="Shang Y."/>
            <person name="Xiao G."/>
            <person name="Zheng P."/>
            <person name="Cen K."/>
            <person name="Zhan S."/>
            <person name="Wang C."/>
        </authorList>
    </citation>
    <scope>NUCLEOTIDE SEQUENCE [LARGE SCALE GENOMIC DNA]</scope>
    <source>
        <strain evidence="6 7">ARSEF 7405</strain>
    </source>
</reference>
<evidence type="ECO:0000256" key="3">
    <source>
        <dbReference type="RuleBase" id="RU361240"/>
    </source>
</evidence>
<keyword evidence="3" id="KW-0862">Zinc</keyword>
<organism evidence="6 7">
    <name type="scientific">Ascosphaera apis ARSEF 7405</name>
    <dbReference type="NCBI Taxonomy" id="392613"/>
    <lineage>
        <taxon>Eukaryota</taxon>
        <taxon>Fungi</taxon>
        <taxon>Dikarya</taxon>
        <taxon>Ascomycota</taxon>
        <taxon>Pezizomycotina</taxon>
        <taxon>Eurotiomycetes</taxon>
        <taxon>Eurotiomycetidae</taxon>
        <taxon>Onygenales</taxon>
        <taxon>Ascosphaeraceae</taxon>
        <taxon>Ascosphaera</taxon>
    </lineage>
</organism>